<organism evidence="10 11">
    <name type="scientific">Candidatus Avoscillospira avistercoris</name>
    <dbReference type="NCBI Taxonomy" id="2840707"/>
    <lineage>
        <taxon>Bacteria</taxon>
        <taxon>Bacillati</taxon>
        <taxon>Bacillota</taxon>
        <taxon>Clostridia</taxon>
        <taxon>Eubacteriales</taxon>
        <taxon>Oscillospiraceae</taxon>
        <taxon>Oscillospiraceae incertae sedis</taxon>
        <taxon>Candidatus Avoscillospira</taxon>
    </lineage>
</organism>
<dbReference type="CDD" id="cd17907">
    <property type="entry name" value="FliY_FliN-Y"/>
    <property type="match status" value="1"/>
</dbReference>
<evidence type="ECO:0000313" key="11">
    <source>
        <dbReference type="Proteomes" id="UP000886741"/>
    </source>
</evidence>
<keyword evidence="6" id="KW-0472">Membrane</keyword>
<dbReference type="GO" id="GO:0071973">
    <property type="term" value="P:bacterial-type flagellum-dependent cell motility"/>
    <property type="evidence" value="ECO:0007669"/>
    <property type="project" value="InterPro"/>
</dbReference>
<keyword evidence="3" id="KW-1003">Cell membrane</keyword>
<keyword evidence="5" id="KW-0283">Flagellar rotation</keyword>
<evidence type="ECO:0000256" key="6">
    <source>
        <dbReference type="ARBA" id="ARBA00023136"/>
    </source>
</evidence>
<protein>
    <submittedName>
        <fullName evidence="10">Flagellar motor switch protein FliN</fullName>
    </submittedName>
</protein>
<dbReference type="InterPro" id="IPR036429">
    <property type="entry name" value="SpoA-like_sf"/>
</dbReference>
<dbReference type="GO" id="GO:0003774">
    <property type="term" value="F:cytoskeletal motor activity"/>
    <property type="evidence" value="ECO:0007669"/>
    <property type="project" value="InterPro"/>
</dbReference>
<evidence type="ECO:0000256" key="1">
    <source>
        <dbReference type="ARBA" id="ARBA00004413"/>
    </source>
</evidence>
<sequence>MEQNIFSTMELDAIGEVMNISLGSSATAVSNLLDHRVDITTPSASLVSVEDFSLGDLEPAIAVEIKYVSGLEGSNIMLLKRNDVKVIVDILMGTTMSDEEFEFNDLTISAVCEVMNQMMGASSTALSDFLGRPVNISTPKSYTLDDLPKFKEEHFQGVDGPLVVVRFMLRIENILNSEFVNVMSVDLARELLSGFGMDFSAMSEPASASAPASTPAPAAAPESAPASDSGGVLSQDQIKRLMGGGGAASAPAPAPASDSGGVLSQDQIERLMGGGGAPAPTAAPAPAAAAAPTPAPQQPAAPQPGYQQPAYQQPAYQQPMYQQPMYQQPVYQQPMYPLQENKVISARPLQMEPLDVAQQIGQEQAQNLELIMSVPLEVSVEIGRTRRKVEDILTFSKGSLVVLDKLAGDQVDLFVNGLCVARGDVVVVDDNFGVRITEVLRQPGLLNLSANNPQKN</sequence>
<comment type="subcellular location">
    <subcellularLocation>
        <location evidence="1">Cell membrane</location>
        <topology evidence="1">Peripheral membrane protein</topology>
        <orientation evidence="1">Cytoplasmic side</orientation>
    </subcellularLocation>
</comment>
<dbReference type="SUPFAM" id="SSF101801">
    <property type="entry name" value="Surface presentation of antigens (SPOA)"/>
    <property type="match status" value="1"/>
</dbReference>
<keyword evidence="10" id="KW-0282">Flagellum</keyword>
<evidence type="ECO:0000256" key="5">
    <source>
        <dbReference type="ARBA" id="ARBA00022779"/>
    </source>
</evidence>
<keyword evidence="10" id="KW-0969">Cilium</keyword>
<keyword evidence="4" id="KW-0145">Chemotaxis</keyword>
<feature type="compositionally biased region" description="Low complexity" evidence="7">
    <location>
        <begin position="278"/>
        <end position="292"/>
    </location>
</feature>
<dbReference type="EMBL" id="DVJJ01000170">
    <property type="protein sequence ID" value="HIS65870.1"/>
    <property type="molecule type" value="Genomic_DNA"/>
</dbReference>
<evidence type="ECO:0000259" key="8">
    <source>
        <dbReference type="Pfam" id="PF01052"/>
    </source>
</evidence>
<feature type="region of interest" description="Disordered" evidence="7">
    <location>
        <begin position="203"/>
        <end position="310"/>
    </location>
</feature>
<dbReference type="SUPFAM" id="SSF103039">
    <property type="entry name" value="CheC-like"/>
    <property type="match status" value="1"/>
</dbReference>
<dbReference type="InterPro" id="IPR051469">
    <property type="entry name" value="FliN/MopA/SpaO"/>
</dbReference>
<dbReference type="InterPro" id="IPR001172">
    <property type="entry name" value="FliN_T3SS_HrcQb"/>
</dbReference>
<dbReference type="Gene3D" id="3.40.1550.10">
    <property type="entry name" value="CheC-like"/>
    <property type="match status" value="1"/>
</dbReference>
<evidence type="ECO:0000256" key="7">
    <source>
        <dbReference type="SAM" id="MobiDB-lite"/>
    </source>
</evidence>
<name>A0A9D1FBG8_9FIRM</name>
<evidence type="ECO:0000256" key="4">
    <source>
        <dbReference type="ARBA" id="ARBA00022500"/>
    </source>
</evidence>
<dbReference type="NCBIfam" id="TIGR02480">
    <property type="entry name" value="fliN"/>
    <property type="match status" value="1"/>
</dbReference>
<evidence type="ECO:0000256" key="2">
    <source>
        <dbReference type="ARBA" id="ARBA00009226"/>
    </source>
</evidence>
<keyword evidence="10" id="KW-0966">Cell projection</keyword>
<feature type="compositionally biased region" description="Pro residues" evidence="7">
    <location>
        <begin position="293"/>
        <end position="302"/>
    </location>
</feature>
<dbReference type="PANTHER" id="PTHR43484">
    <property type="match status" value="1"/>
</dbReference>
<dbReference type="Pfam" id="PF01052">
    <property type="entry name" value="FliMN_C"/>
    <property type="match status" value="1"/>
</dbReference>
<dbReference type="GO" id="GO:0016787">
    <property type="term" value="F:hydrolase activity"/>
    <property type="evidence" value="ECO:0007669"/>
    <property type="project" value="InterPro"/>
</dbReference>
<dbReference type="GO" id="GO:0005886">
    <property type="term" value="C:plasma membrane"/>
    <property type="evidence" value="ECO:0007669"/>
    <property type="project" value="UniProtKB-SubCell"/>
</dbReference>
<feature type="compositionally biased region" description="Low complexity" evidence="7">
    <location>
        <begin position="248"/>
        <end position="261"/>
    </location>
</feature>
<gene>
    <name evidence="10" type="primary">fliN</name>
    <name evidence="10" type="ORF">IAA83_10995</name>
</gene>
<feature type="domain" description="CheC-like protein" evidence="9">
    <location>
        <begin position="9"/>
        <end position="45"/>
    </location>
</feature>
<dbReference type="PRINTS" id="PR00956">
    <property type="entry name" value="FLGMOTORFLIN"/>
</dbReference>
<proteinExistence type="inferred from homology"/>
<reference evidence="10" key="1">
    <citation type="submission" date="2020-10" db="EMBL/GenBank/DDBJ databases">
        <authorList>
            <person name="Gilroy R."/>
        </authorList>
    </citation>
    <scope>NUCLEOTIDE SEQUENCE</scope>
    <source>
        <strain evidence="10">ChiBcec16-1751</strain>
    </source>
</reference>
<dbReference type="InterPro" id="IPR012826">
    <property type="entry name" value="FliN"/>
</dbReference>
<evidence type="ECO:0000313" key="10">
    <source>
        <dbReference type="EMBL" id="HIS65870.1"/>
    </source>
</evidence>
<evidence type="ECO:0000259" key="9">
    <source>
        <dbReference type="Pfam" id="PF04509"/>
    </source>
</evidence>
<comment type="similarity">
    <text evidence="2">Belongs to the FliN/MopA/SpaO family.</text>
</comment>
<dbReference type="PANTHER" id="PTHR43484:SF1">
    <property type="entry name" value="FLAGELLAR MOTOR SWITCH PROTEIN FLIN"/>
    <property type="match status" value="1"/>
</dbReference>
<comment type="caution">
    <text evidence="10">The sequence shown here is derived from an EMBL/GenBank/DDBJ whole genome shotgun (WGS) entry which is preliminary data.</text>
</comment>
<dbReference type="Proteomes" id="UP000886741">
    <property type="component" value="Unassembled WGS sequence"/>
</dbReference>
<accession>A0A9D1FBG8</accession>
<dbReference type="Pfam" id="PF04509">
    <property type="entry name" value="CheC"/>
    <property type="match status" value="2"/>
</dbReference>
<dbReference type="InterPro" id="IPR028976">
    <property type="entry name" value="CheC-like_sf"/>
</dbReference>
<dbReference type="GO" id="GO:0009425">
    <property type="term" value="C:bacterial-type flagellum basal body"/>
    <property type="evidence" value="ECO:0007669"/>
    <property type="project" value="InterPro"/>
</dbReference>
<dbReference type="InterPro" id="IPR001543">
    <property type="entry name" value="FliN-like_C"/>
</dbReference>
<evidence type="ECO:0000256" key="3">
    <source>
        <dbReference type="ARBA" id="ARBA00022475"/>
    </source>
</evidence>
<dbReference type="InterPro" id="IPR007597">
    <property type="entry name" value="CheC"/>
</dbReference>
<dbReference type="AlphaFoldDB" id="A0A9D1FBG8"/>
<feature type="domain" description="CheC-like protein" evidence="9">
    <location>
        <begin position="109"/>
        <end position="140"/>
    </location>
</feature>
<reference evidence="10" key="2">
    <citation type="journal article" date="2021" name="PeerJ">
        <title>Extensive microbial diversity within the chicken gut microbiome revealed by metagenomics and culture.</title>
        <authorList>
            <person name="Gilroy R."/>
            <person name="Ravi A."/>
            <person name="Getino M."/>
            <person name="Pursley I."/>
            <person name="Horton D.L."/>
            <person name="Alikhan N.F."/>
            <person name="Baker D."/>
            <person name="Gharbi K."/>
            <person name="Hall N."/>
            <person name="Watson M."/>
            <person name="Adriaenssens E.M."/>
            <person name="Foster-Nyarko E."/>
            <person name="Jarju S."/>
            <person name="Secka A."/>
            <person name="Antonio M."/>
            <person name="Oren A."/>
            <person name="Chaudhuri R.R."/>
            <person name="La Ragione R."/>
            <person name="Hildebrand F."/>
            <person name="Pallen M.J."/>
        </authorList>
    </citation>
    <scope>NUCLEOTIDE SEQUENCE</scope>
    <source>
        <strain evidence="10">ChiBcec16-1751</strain>
    </source>
</reference>
<feature type="compositionally biased region" description="Low complexity" evidence="7">
    <location>
        <begin position="203"/>
        <end position="227"/>
    </location>
</feature>
<dbReference type="GO" id="GO:0006935">
    <property type="term" value="P:chemotaxis"/>
    <property type="evidence" value="ECO:0007669"/>
    <property type="project" value="UniProtKB-KW"/>
</dbReference>
<feature type="domain" description="Flagellar motor switch protein FliN-like C-terminal" evidence="8">
    <location>
        <begin position="370"/>
        <end position="440"/>
    </location>
</feature>
<dbReference type="Gene3D" id="2.30.330.10">
    <property type="entry name" value="SpoA-like"/>
    <property type="match status" value="1"/>
</dbReference>